<dbReference type="InterPro" id="IPR037523">
    <property type="entry name" value="VOC_core"/>
</dbReference>
<dbReference type="RefSeq" id="WP_188177684.1">
    <property type="nucleotide sequence ID" value="NZ_JACVVD010000013.1"/>
</dbReference>
<dbReference type="InterPro" id="IPR029068">
    <property type="entry name" value="Glyas_Bleomycin-R_OHBP_Dase"/>
</dbReference>
<dbReference type="EMBL" id="JACVVD010000013">
    <property type="protein sequence ID" value="MBD0383844.1"/>
    <property type="molecule type" value="Genomic_DNA"/>
</dbReference>
<evidence type="ECO:0000313" key="3">
    <source>
        <dbReference type="Proteomes" id="UP000650466"/>
    </source>
</evidence>
<dbReference type="Proteomes" id="UP000650466">
    <property type="component" value="Unassembled WGS sequence"/>
</dbReference>
<dbReference type="SUPFAM" id="SSF54593">
    <property type="entry name" value="Glyoxalase/Bleomycin resistance protein/Dihydroxybiphenyl dioxygenase"/>
    <property type="match status" value="1"/>
</dbReference>
<evidence type="ECO:0000259" key="1">
    <source>
        <dbReference type="PROSITE" id="PS51819"/>
    </source>
</evidence>
<organism evidence="2 3">
    <name type="scientific">Paenibacillus sedimenti</name>
    <dbReference type="NCBI Taxonomy" id="2770274"/>
    <lineage>
        <taxon>Bacteria</taxon>
        <taxon>Bacillati</taxon>
        <taxon>Bacillota</taxon>
        <taxon>Bacilli</taxon>
        <taxon>Bacillales</taxon>
        <taxon>Paenibacillaceae</taxon>
        <taxon>Paenibacillus</taxon>
    </lineage>
</organism>
<dbReference type="PROSITE" id="PS51819">
    <property type="entry name" value="VOC"/>
    <property type="match status" value="1"/>
</dbReference>
<dbReference type="Pfam" id="PF00903">
    <property type="entry name" value="Glyoxalase"/>
    <property type="match status" value="1"/>
</dbReference>
<proteinExistence type="predicted"/>
<sequence length="128" mass="14592">MELATPTILSADITVDQSELVRDFYKKVIGWEHSEYRRGEYTDYFMTTSDGQPVAGICQRAKGGRLRFSWSLDSGKPHAMACFITPRIEELFERFKENGVNILGERVTSGPNITFADPDGNIWEVWQP</sequence>
<dbReference type="AlphaFoldDB" id="A0A926QMY6"/>
<name>A0A926QMY6_9BACL</name>
<protein>
    <submittedName>
        <fullName evidence="2">VOC family protein</fullName>
    </submittedName>
</protein>
<reference evidence="2" key="1">
    <citation type="submission" date="2020-09" db="EMBL/GenBank/DDBJ databases">
        <title>Draft Genome Sequence of Paenibacillus sp. WST5.</title>
        <authorList>
            <person name="Bao Z."/>
        </authorList>
    </citation>
    <scope>NUCLEOTIDE SEQUENCE</scope>
    <source>
        <strain evidence="2">WST5</strain>
    </source>
</reference>
<feature type="domain" description="VOC" evidence="1">
    <location>
        <begin position="7"/>
        <end position="128"/>
    </location>
</feature>
<dbReference type="Gene3D" id="3.10.180.10">
    <property type="entry name" value="2,3-Dihydroxybiphenyl 1,2-Dioxygenase, domain 1"/>
    <property type="match status" value="1"/>
</dbReference>
<dbReference type="InterPro" id="IPR004360">
    <property type="entry name" value="Glyas_Fos-R_dOase_dom"/>
</dbReference>
<gene>
    <name evidence="2" type="ORF">ICC18_27590</name>
</gene>
<accession>A0A926QMY6</accession>
<evidence type="ECO:0000313" key="2">
    <source>
        <dbReference type="EMBL" id="MBD0383844.1"/>
    </source>
</evidence>
<keyword evidence="3" id="KW-1185">Reference proteome</keyword>
<comment type="caution">
    <text evidence="2">The sequence shown here is derived from an EMBL/GenBank/DDBJ whole genome shotgun (WGS) entry which is preliminary data.</text>
</comment>